<dbReference type="PANTHER" id="PTHR37534">
    <property type="entry name" value="TRANSCRIPTIONAL ACTIVATOR PROTEIN UGA3"/>
    <property type="match status" value="1"/>
</dbReference>
<dbReference type="PROSITE" id="PS00463">
    <property type="entry name" value="ZN2_CY6_FUNGAL_1"/>
    <property type="match status" value="1"/>
</dbReference>
<dbReference type="GO" id="GO:0005634">
    <property type="term" value="C:nucleus"/>
    <property type="evidence" value="ECO:0007669"/>
    <property type="project" value="UniProtKB-SubCell"/>
</dbReference>
<evidence type="ECO:0000256" key="6">
    <source>
        <dbReference type="SAM" id="MobiDB-lite"/>
    </source>
</evidence>
<accession>W9Y6M8</accession>
<dbReference type="PANTHER" id="PTHR37534:SF49">
    <property type="entry name" value="LYSINE BIOSYNTHESIS REGULATORY PROTEIN LYS14"/>
    <property type="match status" value="1"/>
</dbReference>
<dbReference type="InterPro" id="IPR021858">
    <property type="entry name" value="Fun_TF"/>
</dbReference>
<dbReference type="STRING" id="1182542.W9Y6M8"/>
<dbReference type="Pfam" id="PF00172">
    <property type="entry name" value="Zn_clus"/>
    <property type="match status" value="1"/>
</dbReference>
<feature type="region of interest" description="Disordered" evidence="6">
    <location>
        <begin position="389"/>
        <end position="409"/>
    </location>
</feature>
<sequence length="621" mass="69701">MPPAAAAGPRLPVPRSKTYVGCWTCRGRHVKCDAVRPSCQRCAKSKLRCEGYGIRLSWIRHDGSHKPPRQTRLRFSEQDMSNPVFSPEQIDSALEYLDTVDCGPDGVEAAPFAVFASNRALAEHPDPDPDPDPDRQHVPPDHGLLPLSPETLLVWPGTLEIEDEEAYGEADEDVGYLEATSPASSDLVHSHKHSISMMATQQRLAPLLQPFIASSSPEERQLFHFWVTSASALMIATGHPDNPFRHVYVPLAMAAVGTDRNLVGHRSLLHGIYAWAASSLARLQHVDAEGAKRYHELAAKHYQSCLSCLRQSLLLDDAEQHAPTLGAIVLITTMEMVTGTSSHWRMHLRGGRTWLNGIAPTWQQVGDNQIVYQTFRGLEILGFSHDQNKQLDHSRQQSQSSDTSTSTSTTDLPIRLALEANFYKGDASLYQMEKLFGITKPVFDTISTINHLTQVGYTPTQKELDDLESLILMANPCTLRFPSPTEEIERLIRHHACAFYFACVIHYKRLLQHESPANLQYIVEYGLVHFEAIANTEIETELIASGLLWPLFVAASEAETTDLRRRFIEVFASRERLGIAATSQTRRVVQEIWRRRDRSSHPSKVYRHKVMEEMGLDVLLA</sequence>
<dbReference type="RefSeq" id="XP_007733846.1">
    <property type="nucleotide sequence ID" value="XM_007735656.1"/>
</dbReference>
<dbReference type="AlphaFoldDB" id="W9Y6M8"/>
<dbReference type="GeneID" id="19169646"/>
<dbReference type="GO" id="GO:0008270">
    <property type="term" value="F:zinc ion binding"/>
    <property type="evidence" value="ECO:0007669"/>
    <property type="project" value="InterPro"/>
</dbReference>
<feature type="compositionally biased region" description="Basic and acidic residues" evidence="6">
    <location>
        <begin position="121"/>
        <end position="140"/>
    </location>
</feature>
<dbReference type="GO" id="GO:0000976">
    <property type="term" value="F:transcription cis-regulatory region binding"/>
    <property type="evidence" value="ECO:0007669"/>
    <property type="project" value="TreeGrafter"/>
</dbReference>
<reference evidence="8 9" key="1">
    <citation type="submission" date="2013-03" db="EMBL/GenBank/DDBJ databases">
        <title>The Genome Sequence of Capronia epimyces CBS 606.96.</title>
        <authorList>
            <consortium name="The Broad Institute Genomics Platform"/>
            <person name="Cuomo C."/>
            <person name="de Hoog S."/>
            <person name="Gorbushina A."/>
            <person name="Walker B."/>
            <person name="Young S.K."/>
            <person name="Zeng Q."/>
            <person name="Gargeya S."/>
            <person name="Fitzgerald M."/>
            <person name="Haas B."/>
            <person name="Abouelleil A."/>
            <person name="Allen A.W."/>
            <person name="Alvarado L."/>
            <person name="Arachchi H.M."/>
            <person name="Berlin A.M."/>
            <person name="Chapman S.B."/>
            <person name="Gainer-Dewar J."/>
            <person name="Goldberg J."/>
            <person name="Griggs A."/>
            <person name="Gujja S."/>
            <person name="Hansen M."/>
            <person name="Howarth C."/>
            <person name="Imamovic A."/>
            <person name="Ireland A."/>
            <person name="Larimer J."/>
            <person name="McCowan C."/>
            <person name="Murphy C."/>
            <person name="Pearson M."/>
            <person name="Poon T.W."/>
            <person name="Priest M."/>
            <person name="Roberts A."/>
            <person name="Saif S."/>
            <person name="Shea T."/>
            <person name="Sisk P."/>
            <person name="Sykes S."/>
            <person name="Wortman J."/>
            <person name="Nusbaum C."/>
            <person name="Birren B."/>
        </authorList>
    </citation>
    <scope>NUCLEOTIDE SEQUENCE [LARGE SCALE GENOMIC DNA]</scope>
    <source>
        <strain evidence="8 9">CBS 606.96</strain>
    </source>
</reference>
<evidence type="ECO:0000256" key="2">
    <source>
        <dbReference type="ARBA" id="ARBA00023015"/>
    </source>
</evidence>
<comment type="caution">
    <text evidence="8">The sequence shown here is derived from an EMBL/GenBank/DDBJ whole genome shotgun (WGS) entry which is preliminary data.</text>
</comment>
<dbReference type="InterPro" id="IPR001138">
    <property type="entry name" value="Zn2Cys6_DnaBD"/>
</dbReference>
<evidence type="ECO:0000256" key="3">
    <source>
        <dbReference type="ARBA" id="ARBA00023125"/>
    </source>
</evidence>
<keyword evidence="4" id="KW-0804">Transcription</keyword>
<dbReference type="Pfam" id="PF11951">
    <property type="entry name" value="Fungal_trans_2"/>
    <property type="match status" value="1"/>
</dbReference>
<dbReference type="GO" id="GO:0045944">
    <property type="term" value="P:positive regulation of transcription by RNA polymerase II"/>
    <property type="evidence" value="ECO:0007669"/>
    <property type="project" value="TreeGrafter"/>
</dbReference>
<evidence type="ECO:0000313" key="8">
    <source>
        <dbReference type="EMBL" id="EXJ84861.1"/>
    </source>
</evidence>
<comment type="subcellular location">
    <subcellularLocation>
        <location evidence="1">Nucleus</location>
    </subcellularLocation>
</comment>
<dbReference type="Proteomes" id="UP000019478">
    <property type="component" value="Unassembled WGS sequence"/>
</dbReference>
<evidence type="ECO:0000256" key="1">
    <source>
        <dbReference type="ARBA" id="ARBA00004123"/>
    </source>
</evidence>
<gene>
    <name evidence="8" type="ORF">A1O3_05536</name>
</gene>
<dbReference type="PROSITE" id="PS50048">
    <property type="entry name" value="ZN2_CY6_FUNGAL_2"/>
    <property type="match status" value="1"/>
</dbReference>
<keyword evidence="5" id="KW-0539">Nucleus</keyword>
<evidence type="ECO:0000313" key="9">
    <source>
        <dbReference type="Proteomes" id="UP000019478"/>
    </source>
</evidence>
<proteinExistence type="predicted"/>
<keyword evidence="2" id="KW-0805">Transcription regulation</keyword>
<evidence type="ECO:0000256" key="4">
    <source>
        <dbReference type="ARBA" id="ARBA00023163"/>
    </source>
</evidence>
<dbReference type="SMART" id="SM00066">
    <property type="entry name" value="GAL4"/>
    <property type="match status" value="1"/>
</dbReference>
<evidence type="ECO:0000256" key="5">
    <source>
        <dbReference type="ARBA" id="ARBA00023242"/>
    </source>
</evidence>
<dbReference type="eggNOG" id="ENOG502QQBG">
    <property type="taxonomic scope" value="Eukaryota"/>
</dbReference>
<keyword evidence="9" id="KW-1185">Reference proteome</keyword>
<dbReference type="OrthoDB" id="3477330at2759"/>
<dbReference type="Gene3D" id="4.10.240.10">
    <property type="entry name" value="Zn(2)-C6 fungal-type DNA-binding domain"/>
    <property type="match status" value="1"/>
</dbReference>
<feature type="compositionally biased region" description="Low complexity" evidence="6">
    <location>
        <begin position="396"/>
        <end position="409"/>
    </location>
</feature>
<dbReference type="SUPFAM" id="SSF57701">
    <property type="entry name" value="Zn2/Cys6 DNA-binding domain"/>
    <property type="match status" value="1"/>
</dbReference>
<dbReference type="GO" id="GO:0000981">
    <property type="term" value="F:DNA-binding transcription factor activity, RNA polymerase II-specific"/>
    <property type="evidence" value="ECO:0007669"/>
    <property type="project" value="InterPro"/>
</dbReference>
<dbReference type="HOGENOM" id="CLU_009030_3_0_1"/>
<organism evidence="8 9">
    <name type="scientific">Capronia epimyces CBS 606.96</name>
    <dbReference type="NCBI Taxonomy" id="1182542"/>
    <lineage>
        <taxon>Eukaryota</taxon>
        <taxon>Fungi</taxon>
        <taxon>Dikarya</taxon>
        <taxon>Ascomycota</taxon>
        <taxon>Pezizomycotina</taxon>
        <taxon>Eurotiomycetes</taxon>
        <taxon>Chaetothyriomycetidae</taxon>
        <taxon>Chaetothyriales</taxon>
        <taxon>Herpotrichiellaceae</taxon>
        <taxon>Capronia</taxon>
    </lineage>
</organism>
<dbReference type="CDD" id="cd00067">
    <property type="entry name" value="GAL4"/>
    <property type="match status" value="1"/>
</dbReference>
<dbReference type="InterPro" id="IPR036864">
    <property type="entry name" value="Zn2-C6_fun-type_DNA-bd_sf"/>
</dbReference>
<name>W9Y6M8_9EURO</name>
<keyword evidence="3" id="KW-0238">DNA-binding</keyword>
<feature type="domain" description="Zn(2)-C6 fungal-type" evidence="7">
    <location>
        <begin position="21"/>
        <end position="49"/>
    </location>
</feature>
<protein>
    <recommendedName>
        <fullName evidence="7">Zn(2)-C6 fungal-type domain-containing protein</fullName>
    </recommendedName>
</protein>
<evidence type="ECO:0000259" key="7">
    <source>
        <dbReference type="PROSITE" id="PS50048"/>
    </source>
</evidence>
<dbReference type="EMBL" id="AMGY01000004">
    <property type="protein sequence ID" value="EXJ84861.1"/>
    <property type="molecule type" value="Genomic_DNA"/>
</dbReference>
<feature type="region of interest" description="Disordered" evidence="6">
    <location>
        <begin position="121"/>
        <end position="148"/>
    </location>
</feature>